<proteinExistence type="predicted"/>
<reference evidence="2" key="1">
    <citation type="submission" date="2025-08" db="UniProtKB">
        <authorList>
            <consortium name="Ensembl"/>
        </authorList>
    </citation>
    <scope>IDENTIFICATION</scope>
</reference>
<dbReference type="Gene3D" id="3.10.360.10">
    <property type="entry name" value="Antimicrobial Peptide, Beta-defensin 2, Chain A"/>
    <property type="match status" value="1"/>
</dbReference>
<accession>A0A674J6F6</accession>
<dbReference type="GO" id="GO:0005576">
    <property type="term" value="C:extracellular region"/>
    <property type="evidence" value="ECO:0007669"/>
    <property type="project" value="InterPro"/>
</dbReference>
<keyword evidence="3" id="KW-1185">Reference proteome</keyword>
<evidence type="ECO:0000313" key="2">
    <source>
        <dbReference type="Ensembl" id="ENSTMTP00000015019.1"/>
    </source>
</evidence>
<dbReference type="GO" id="GO:0006952">
    <property type="term" value="P:defense response"/>
    <property type="evidence" value="ECO:0007669"/>
    <property type="project" value="InterPro"/>
</dbReference>
<dbReference type="SUPFAM" id="SSF57392">
    <property type="entry name" value="Defensin-like"/>
    <property type="match status" value="1"/>
</dbReference>
<name>A0A674J6F6_9SAUR</name>
<organism evidence="2 3">
    <name type="scientific">Terrapene triunguis</name>
    <name type="common">Three-toed box turtle</name>
    <dbReference type="NCBI Taxonomy" id="2587831"/>
    <lineage>
        <taxon>Eukaryota</taxon>
        <taxon>Metazoa</taxon>
        <taxon>Chordata</taxon>
        <taxon>Craniata</taxon>
        <taxon>Vertebrata</taxon>
        <taxon>Euteleostomi</taxon>
        <taxon>Archelosauria</taxon>
        <taxon>Testudinata</taxon>
        <taxon>Testudines</taxon>
        <taxon>Cryptodira</taxon>
        <taxon>Durocryptodira</taxon>
        <taxon>Testudinoidea</taxon>
        <taxon>Emydidae</taxon>
        <taxon>Terrapene</taxon>
    </lineage>
</organism>
<protein>
    <recommendedName>
        <fullName evidence="1">Beta-defensin-like domain-containing protein</fullName>
    </recommendedName>
</protein>
<sequence length="54" mass="5923">MKIKTLFICAGFTQDSPSYPEACIRAGGFCQFNCPPLSTPIGICGFVQSCCKWR</sequence>
<dbReference type="InParanoid" id="A0A674J6F6"/>
<evidence type="ECO:0000259" key="1">
    <source>
        <dbReference type="Pfam" id="PF00711"/>
    </source>
</evidence>
<dbReference type="Pfam" id="PF00711">
    <property type="entry name" value="Defensin_beta"/>
    <property type="match status" value="1"/>
</dbReference>
<dbReference type="Ensembl" id="ENSTMTT00000015552.1">
    <property type="protein sequence ID" value="ENSTMTP00000015019.1"/>
    <property type="gene ID" value="ENSTMTG00000010972.1"/>
</dbReference>
<feature type="domain" description="Beta-defensin-like" evidence="1">
    <location>
        <begin position="20"/>
        <end position="52"/>
    </location>
</feature>
<dbReference type="InterPro" id="IPR001855">
    <property type="entry name" value="Defensin_beta-like"/>
</dbReference>
<dbReference type="AlphaFoldDB" id="A0A674J6F6"/>
<reference evidence="2" key="2">
    <citation type="submission" date="2025-09" db="UniProtKB">
        <authorList>
            <consortium name="Ensembl"/>
        </authorList>
    </citation>
    <scope>IDENTIFICATION</scope>
</reference>
<evidence type="ECO:0000313" key="3">
    <source>
        <dbReference type="Proteomes" id="UP000472274"/>
    </source>
</evidence>
<dbReference type="Proteomes" id="UP000472274">
    <property type="component" value="Unplaced"/>
</dbReference>